<reference evidence="12" key="1">
    <citation type="submission" date="2021-01" db="UniProtKB">
        <authorList>
            <consortium name="EnsemblMetazoa"/>
        </authorList>
    </citation>
    <scope>IDENTIFICATION</scope>
</reference>
<feature type="region of interest" description="Disordered" evidence="10">
    <location>
        <begin position="226"/>
        <end position="277"/>
    </location>
</feature>
<keyword evidence="7" id="KW-0804">Transcription</keyword>
<feature type="compositionally biased region" description="Low complexity" evidence="10">
    <location>
        <begin position="546"/>
        <end position="562"/>
    </location>
</feature>
<keyword evidence="8" id="KW-0539">Nucleus</keyword>
<dbReference type="GO" id="GO:1990837">
    <property type="term" value="F:sequence-specific double-stranded DNA binding"/>
    <property type="evidence" value="ECO:0007669"/>
    <property type="project" value="UniProtKB-ARBA"/>
</dbReference>
<evidence type="ECO:0000259" key="11">
    <source>
        <dbReference type="PROSITE" id="PS50157"/>
    </source>
</evidence>
<keyword evidence="3" id="KW-0677">Repeat</keyword>
<evidence type="ECO:0000256" key="6">
    <source>
        <dbReference type="ARBA" id="ARBA00023015"/>
    </source>
</evidence>
<dbReference type="AlphaFoldDB" id="A0A7M7KU44"/>
<keyword evidence="5" id="KW-0862">Zinc</keyword>
<dbReference type="PANTHER" id="PTHR16515">
    <property type="entry name" value="PR DOMAIN ZINC FINGER PROTEIN"/>
    <property type="match status" value="1"/>
</dbReference>
<keyword evidence="2" id="KW-0479">Metal-binding</keyword>
<dbReference type="PANTHER" id="PTHR16515:SF49">
    <property type="entry name" value="GASTRULA ZINC FINGER PROTEIN XLCGF49.1-LIKE-RELATED"/>
    <property type="match status" value="1"/>
</dbReference>
<dbReference type="GO" id="GO:0005634">
    <property type="term" value="C:nucleus"/>
    <property type="evidence" value="ECO:0007669"/>
    <property type="project" value="UniProtKB-SubCell"/>
</dbReference>
<protein>
    <recommendedName>
        <fullName evidence="11">C2H2-type domain-containing protein</fullName>
    </recommendedName>
</protein>
<evidence type="ECO:0000256" key="10">
    <source>
        <dbReference type="SAM" id="MobiDB-lite"/>
    </source>
</evidence>
<keyword evidence="4 9" id="KW-0863">Zinc-finger</keyword>
<evidence type="ECO:0000256" key="9">
    <source>
        <dbReference type="PROSITE-ProRule" id="PRU00042"/>
    </source>
</evidence>
<keyword evidence="13" id="KW-1185">Reference proteome</keyword>
<dbReference type="OrthoDB" id="10018191at2759"/>
<evidence type="ECO:0000313" key="12">
    <source>
        <dbReference type="EnsemblMetazoa" id="XP_022669857"/>
    </source>
</evidence>
<evidence type="ECO:0000256" key="5">
    <source>
        <dbReference type="ARBA" id="ARBA00022833"/>
    </source>
</evidence>
<evidence type="ECO:0000256" key="8">
    <source>
        <dbReference type="ARBA" id="ARBA00023242"/>
    </source>
</evidence>
<dbReference type="GO" id="GO:0008270">
    <property type="term" value="F:zinc ion binding"/>
    <property type="evidence" value="ECO:0007669"/>
    <property type="project" value="UniProtKB-KW"/>
</dbReference>
<dbReference type="Proteomes" id="UP000594260">
    <property type="component" value="Unplaced"/>
</dbReference>
<feature type="compositionally biased region" description="Low complexity" evidence="10">
    <location>
        <begin position="119"/>
        <end position="134"/>
    </location>
</feature>
<feature type="domain" description="C2H2-type" evidence="11">
    <location>
        <begin position="458"/>
        <end position="485"/>
    </location>
</feature>
<feature type="compositionally biased region" description="Low complexity" evidence="10">
    <location>
        <begin position="350"/>
        <end position="403"/>
    </location>
</feature>
<evidence type="ECO:0000256" key="3">
    <source>
        <dbReference type="ARBA" id="ARBA00022737"/>
    </source>
</evidence>
<dbReference type="EnsemblMetazoa" id="XM_022814122">
    <property type="protein sequence ID" value="XP_022669857"/>
    <property type="gene ID" value="LOC111253905"/>
</dbReference>
<dbReference type="GeneID" id="111253905"/>
<proteinExistence type="predicted"/>
<dbReference type="InterPro" id="IPR013087">
    <property type="entry name" value="Znf_C2H2_type"/>
</dbReference>
<dbReference type="FunFam" id="3.30.160.60:FF:000395">
    <property type="entry name" value="zinc finger protein 513"/>
    <property type="match status" value="1"/>
</dbReference>
<comment type="subcellular location">
    <subcellularLocation>
        <location evidence="1">Nucleus</location>
    </subcellularLocation>
</comment>
<dbReference type="InParanoid" id="A0A7M7KU44"/>
<dbReference type="CTD" id="39228"/>
<feature type="region of interest" description="Disordered" evidence="10">
    <location>
        <begin position="540"/>
        <end position="568"/>
    </location>
</feature>
<dbReference type="PROSITE" id="PS50157">
    <property type="entry name" value="ZINC_FINGER_C2H2_2"/>
    <property type="match status" value="4"/>
</dbReference>
<dbReference type="FunFam" id="3.30.160.60:FF:000404">
    <property type="entry name" value="POZ-, AT hook-, and zinc finger-containing protein 1"/>
    <property type="match status" value="1"/>
</dbReference>
<feature type="region of interest" description="Disordered" evidence="10">
    <location>
        <begin position="424"/>
        <end position="454"/>
    </location>
</feature>
<feature type="compositionally biased region" description="Low complexity" evidence="10">
    <location>
        <begin position="226"/>
        <end position="237"/>
    </location>
</feature>
<evidence type="ECO:0000313" key="13">
    <source>
        <dbReference type="Proteomes" id="UP000594260"/>
    </source>
</evidence>
<keyword evidence="6" id="KW-0805">Transcription regulation</keyword>
<dbReference type="Gene3D" id="3.30.160.60">
    <property type="entry name" value="Classic Zinc Finger"/>
    <property type="match status" value="3"/>
</dbReference>
<dbReference type="InterPro" id="IPR036236">
    <property type="entry name" value="Znf_C2H2_sf"/>
</dbReference>
<feature type="compositionally biased region" description="Gly residues" evidence="10">
    <location>
        <begin position="440"/>
        <end position="454"/>
    </location>
</feature>
<evidence type="ECO:0000256" key="7">
    <source>
        <dbReference type="ARBA" id="ARBA00023163"/>
    </source>
</evidence>
<feature type="region of interest" description="Disordered" evidence="10">
    <location>
        <begin position="66"/>
        <end position="87"/>
    </location>
</feature>
<dbReference type="KEGG" id="vde:111253905"/>
<accession>A0A7M7KU44</accession>
<dbReference type="EnsemblMetazoa" id="XM_022814121">
    <property type="protein sequence ID" value="XP_022669856"/>
    <property type="gene ID" value="LOC111253905"/>
</dbReference>
<dbReference type="RefSeq" id="XP_022669857.1">
    <property type="nucleotide sequence ID" value="XM_022814122.1"/>
</dbReference>
<dbReference type="InterPro" id="IPR050331">
    <property type="entry name" value="Zinc_finger"/>
</dbReference>
<feature type="domain" description="C2H2-type" evidence="11">
    <location>
        <begin position="406"/>
        <end position="434"/>
    </location>
</feature>
<organism evidence="12 13">
    <name type="scientific">Varroa destructor</name>
    <name type="common">Honeybee mite</name>
    <dbReference type="NCBI Taxonomy" id="109461"/>
    <lineage>
        <taxon>Eukaryota</taxon>
        <taxon>Metazoa</taxon>
        <taxon>Ecdysozoa</taxon>
        <taxon>Arthropoda</taxon>
        <taxon>Chelicerata</taxon>
        <taxon>Arachnida</taxon>
        <taxon>Acari</taxon>
        <taxon>Parasitiformes</taxon>
        <taxon>Mesostigmata</taxon>
        <taxon>Gamasina</taxon>
        <taxon>Dermanyssoidea</taxon>
        <taxon>Varroidae</taxon>
        <taxon>Varroa</taxon>
    </lineage>
</organism>
<dbReference type="Pfam" id="PF00096">
    <property type="entry name" value="zf-C2H2"/>
    <property type="match status" value="4"/>
</dbReference>
<feature type="region of interest" description="Disordered" evidence="10">
    <location>
        <begin position="300"/>
        <end position="403"/>
    </location>
</feature>
<dbReference type="GO" id="GO:0010468">
    <property type="term" value="P:regulation of gene expression"/>
    <property type="evidence" value="ECO:0007669"/>
    <property type="project" value="TreeGrafter"/>
</dbReference>
<dbReference type="SUPFAM" id="SSF57667">
    <property type="entry name" value="beta-beta-alpha zinc fingers"/>
    <property type="match status" value="2"/>
</dbReference>
<feature type="compositionally biased region" description="Low complexity" evidence="10">
    <location>
        <begin position="175"/>
        <end position="186"/>
    </location>
</feature>
<feature type="compositionally biased region" description="Basic and acidic residues" evidence="10">
    <location>
        <begin position="153"/>
        <end position="167"/>
    </location>
</feature>
<feature type="domain" description="C2H2-type" evidence="11">
    <location>
        <begin position="486"/>
        <end position="513"/>
    </location>
</feature>
<dbReference type="SMART" id="SM00355">
    <property type="entry name" value="ZnF_C2H2"/>
    <property type="match status" value="4"/>
</dbReference>
<dbReference type="RefSeq" id="XP_022669856.1">
    <property type="nucleotide sequence ID" value="XM_022814121.1"/>
</dbReference>
<evidence type="ECO:0000256" key="1">
    <source>
        <dbReference type="ARBA" id="ARBA00004123"/>
    </source>
</evidence>
<sequence length="568" mass="60714">MMLDLNQHVPLSPTTISGHLGGQIGQHLMSAVSSADLLSMTVASTVRRCEKDNVDDLKADLKSSATSQTALGHHHHHGSIHSTIVSAHDDVKDTPHLLKRKRMRIDDVVDRLSNHSTTMLTSTTAITRTASPTMTAPPPKKRHSGSEAVDSSANRRDDRVSSSEDSKSIYVADTPPSSSWSPKSSSYADHVRSLLPVSPISPIYSSLEHLLPELLKRDQLLRQQSQSTSSLESVTSTPQDSPLDLSVRRTPSPAAGATDESALLRSSTTPPAPFDFPRVPMQFRFDLGLLGLASPAGSPLLTPPFYPTPTTATTTKTKTTSTKSSPKSSSSSNTATPSVPALSSTKFESSAKNSASGSVSTRKSSSTPSPVKRRQSPTQSSPLQSSSAEASSSPEEASSQGSSPGYVCSICGQTFSLHDRLAKHIASRHRNKQAASPDPGSGGSLGSSSGGTGNGRSYSCDICQRSFARSDMLTRHMRLHTGVKPYTCKVCGQVFSRSDHLSTHQRTHTGEKPYKCPQCPYAACRRDMITRHMRTHARYALPPTLPDSSSSSLEEEPLAILPGSPLQT</sequence>
<feature type="compositionally biased region" description="Low complexity" evidence="10">
    <location>
        <begin position="308"/>
        <end position="338"/>
    </location>
</feature>
<name>A0A7M7KU44_VARDE</name>
<dbReference type="FunFam" id="3.30.160.60:FF:000303">
    <property type="entry name" value="Zinc finger protein 41"/>
    <property type="match status" value="1"/>
</dbReference>
<evidence type="ECO:0000256" key="4">
    <source>
        <dbReference type="ARBA" id="ARBA00022771"/>
    </source>
</evidence>
<dbReference type="PROSITE" id="PS00028">
    <property type="entry name" value="ZINC_FINGER_C2H2_1"/>
    <property type="match status" value="3"/>
</dbReference>
<feature type="region of interest" description="Disordered" evidence="10">
    <location>
        <begin position="119"/>
        <end position="186"/>
    </location>
</feature>
<feature type="domain" description="C2H2-type" evidence="11">
    <location>
        <begin position="514"/>
        <end position="537"/>
    </location>
</feature>
<evidence type="ECO:0000256" key="2">
    <source>
        <dbReference type="ARBA" id="ARBA00022723"/>
    </source>
</evidence>